<sequence>MAKSLLFFCALGLASAKSKPHILFLLADDLGWANIGYHRTGAQTEDEKQGALEVQTPVIDQLVAEGVALDRHYAYRICGPARSALLSGRQAPHVLVKNVAVTAQNRADPVSGYAGIPRNMTGMGVKVKEGGYRTHYTGKWDAGMATPEHTPFGRGFETSFLYFQHANDYWNKKTGIQATGEITPCLNAFHDLMIENATYRGPYKGADLTDACKHSYEPTPSCYEEKMFEDHSLEIIKNHNASDVEHPLFLFHAFHLLHTPLQVPRYYYDQIEKDVISKGGKSFDSENRRLLMAMTKYMDDTIGNLTKALKAKGMWDNTLVVFTTDNGGPIYVPGSANNYPLRGGKYSDFDGGVRTATFISGGYVPAERRGKVHEGIVSVSDWYTIFSELAGVDPTDTQAEKANVWLKEKGLSQLAPVDGKKGQLEAIFSGSPGPRATEPLFLSGNALLDFPYKLVTGKQVYMVHTGPVFPNCSTISSVKAGKGPDFIDFAVLEKKIDLGDSHYWRGDCGEGCLFNVQEDPSESIDLSKKPEHADRLQKMIATLAEYNKTLFLPERGETHIQACYSAMLNGHGTFGPFVSIEGYYSDQPRMFEDLSSHEKLQMAIMGAVSLGPVKKVIQEVAPKIILKQLEKKGDVCCTEESCKIVEEVLGELDDLELVRNISQLARPQASVYV</sequence>
<protein>
    <recommendedName>
        <fullName evidence="5">Sulfatase N-terminal domain-containing protein</fullName>
    </recommendedName>
</protein>
<evidence type="ECO:0000256" key="4">
    <source>
        <dbReference type="SAM" id="SignalP"/>
    </source>
</evidence>
<evidence type="ECO:0000256" key="2">
    <source>
        <dbReference type="ARBA" id="ARBA00022837"/>
    </source>
</evidence>
<dbReference type="Pfam" id="PF00884">
    <property type="entry name" value="Sulfatase"/>
    <property type="match status" value="1"/>
</dbReference>
<keyword evidence="1" id="KW-0479">Metal-binding</keyword>
<dbReference type="GO" id="GO:0008484">
    <property type="term" value="F:sulfuric ester hydrolase activity"/>
    <property type="evidence" value="ECO:0007669"/>
    <property type="project" value="InterPro"/>
</dbReference>
<keyword evidence="4" id="KW-0732">Signal</keyword>
<proteinExistence type="predicted"/>
<dbReference type="InterPro" id="IPR000917">
    <property type="entry name" value="Sulfatase_N"/>
</dbReference>
<name>A0AA36IN74_9DINO</name>
<gene>
    <name evidence="7" type="ORF">EVOR1521_LOCUS16027</name>
    <name evidence="6" type="ORF">EVOR1521_LOCUS2937</name>
</gene>
<feature type="signal peptide" evidence="4">
    <location>
        <begin position="1"/>
        <end position="16"/>
    </location>
</feature>
<dbReference type="InterPro" id="IPR017850">
    <property type="entry name" value="Alkaline_phosphatase_core_sf"/>
</dbReference>
<dbReference type="SUPFAM" id="SSF53649">
    <property type="entry name" value="Alkaline phosphatase-like"/>
    <property type="match status" value="1"/>
</dbReference>
<dbReference type="Gene3D" id="3.40.720.10">
    <property type="entry name" value="Alkaline Phosphatase, subunit A"/>
    <property type="match status" value="1"/>
</dbReference>
<evidence type="ECO:0000259" key="5">
    <source>
        <dbReference type="Pfam" id="PF00884"/>
    </source>
</evidence>
<evidence type="ECO:0000313" key="7">
    <source>
        <dbReference type="EMBL" id="CAJ1390670.1"/>
    </source>
</evidence>
<organism evidence="7 8">
    <name type="scientific">Effrenium voratum</name>
    <dbReference type="NCBI Taxonomy" id="2562239"/>
    <lineage>
        <taxon>Eukaryota</taxon>
        <taxon>Sar</taxon>
        <taxon>Alveolata</taxon>
        <taxon>Dinophyceae</taxon>
        <taxon>Suessiales</taxon>
        <taxon>Symbiodiniaceae</taxon>
        <taxon>Effrenium</taxon>
    </lineage>
</organism>
<dbReference type="EMBL" id="CAUJNA010002113">
    <property type="protein sequence ID" value="CAJ1390670.1"/>
    <property type="molecule type" value="Genomic_DNA"/>
</dbReference>
<feature type="domain" description="Sulfatase N-terminal" evidence="5">
    <location>
        <begin position="20"/>
        <end position="392"/>
    </location>
</feature>
<reference evidence="7" key="1">
    <citation type="submission" date="2023-08" db="EMBL/GenBank/DDBJ databases">
        <authorList>
            <person name="Chen Y."/>
            <person name="Shah S."/>
            <person name="Dougan E. K."/>
            <person name="Thang M."/>
            <person name="Chan C."/>
        </authorList>
    </citation>
    <scope>NUCLEOTIDE SEQUENCE</scope>
</reference>
<dbReference type="Gene3D" id="3.30.1120.10">
    <property type="match status" value="1"/>
</dbReference>
<dbReference type="InterPro" id="IPR047115">
    <property type="entry name" value="ARSB"/>
</dbReference>
<dbReference type="CDD" id="cd16029">
    <property type="entry name" value="4-S"/>
    <property type="match status" value="1"/>
</dbReference>
<evidence type="ECO:0000256" key="3">
    <source>
        <dbReference type="ARBA" id="ARBA00023180"/>
    </source>
</evidence>
<dbReference type="AlphaFoldDB" id="A0AA36IN74"/>
<evidence type="ECO:0000313" key="6">
    <source>
        <dbReference type="EMBL" id="CAJ1372977.1"/>
    </source>
</evidence>
<feature type="chain" id="PRO_5041588958" description="Sulfatase N-terminal domain-containing protein" evidence="4">
    <location>
        <begin position="17"/>
        <end position="673"/>
    </location>
</feature>
<accession>A0AA36IN74</accession>
<keyword evidence="2" id="KW-0106">Calcium</keyword>
<dbReference type="EMBL" id="CAUJNA010000168">
    <property type="protein sequence ID" value="CAJ1372977.1"/>
    <property type="molecule type" value="Genomic_DNA"/>
</dbReference>
<evidence type="ECO:0000313" key="8">
    <source>
        <dbReference type="Proteomes" id="UP001178507"/>
    </source>
</evidence>
<dbReference type="GO" id="GO:0046872">
    <property type="term" value="F:metal ion binding"/>
    <property type="evidence" value="ECO:0007669"/>
    <property type="project" value="UniProtKB-KW"/>
</dbReference>
<dbReference type="PANTHER" id="PTHR10342:SF274">
    <property type="entry name" value="ARYLSULFATASE B"/>
    <property type="match status" value="1"/>
</dbReference>
<dbReference type="PANTHER" id="PTHR10342">
    <property type="entry name" value="ARYLSULFATASE"/>
    <property type="match status" value="1"/>
</dbReference>
<comment type="caution">
    <text evidence="7">The sequence shown here is derived from an EMBL/GenBank/DDBJ whole genome shotgun (WGS) entry which is preliminary data.</text>
</comment>
<evidence type="ECO:0000256" key="1">
    <source>
        <dbReference type="ARBA" id="ARBA00022723"/>
    </source>
</evidence>
<keyword evidence="8" id="KW-1185">Reference proteome</keyword>
<keyword evidence="3" id="KW-0325">Glycoprotein</keyword>
<dbReference type="Proteomes" id="UP001178507">
    <property type="component" value="Unassembled WGS sequence"/>
</dbReference>